<feature type="region of interest" description="Disordered" evidence="1">
    <location>
        <begin position="63"/>
        <end position="168"/>
    </location>
</feature>
<evidence type="ECO:0000256" key="1">
    <source>
        <dbReference type="SAM" id="MobiDB-lite"/>
    </source>
</evidence>
<proteinExistence type="predicted"/>
<protein>
    <submittedName>
        <fullName evidence="2">Uncharacterized protein</fullName>
    </submittedName>
</protein>
<keyword evidence="3" id="KW-1185">Reference proteome</keyword>
<evidence type="ECO:0000313" key="2">
    <source>
        <dbReference type="EMBL" id="KAF2870689.1"/>
    </source>
</evidence>
<feature type="compositionally biased region" description="Polar residues" evidence="1">
    <location>
        <begin position="107"/>
        <end position="117"/>
    </location>
</feature>
<comment type="caution">
    <text evidence="2">The sequence shown here is derived from an EMBL/GenBank/DDBJ whole genome shotgun (WGS) entry which is preliminary data.</text>
</comment>
<dbReference type="OrthoDB" id="48036at2759"/>
<evidence type="ECO:0000313" key="3">
    <source>
        <dbReference type="Proteomes" id="UP000481861"/>
    </source>
</evidence>
<organism evidence="2 3">
    <name type="scientific">Massariosphaeria phaeospora</name>
    <dbReference type="NCBI Taxonomy" id="100035"/>
    <lineage>
        <taxon>Eukaryota</taxon>
        <taxon>Fungi</taxon>
        <taxon>Dikarya</taxon>
        <taxon>Ascomycota</taxon>
        <taxon>Pezizomycotina</taxon>
        <taxon>Dothideomycetes</taxon>
        <taxon>Pleosporomycetidae</taxon>
        <taxon>Pleosporales</taxon>
        <taxon>Pleosporales incertae sedis</taxon>
        <taxon>Massariosphaeria</taxon>
    </lineage>
</organism>
<accession>A0A7C8I4J8</accession>
<feature type="compositionally biased region" description="Polar residues" evidence="1">
    <location>
        <begin position="124"/>
        <end position="144"/>
    </location>
</feature>
<gene>
    <name evidence="2" type="ORF">BDV95DRAFT_607832</name>
</gene>
<feature type="compositionally biased region" description="Polar residues" evidence="1">
    <location>
        <begin position="199"/>
        <end position="221"/>
    </location>
</feature>
<sequence>MAGDDSPFAALEQLGQLLGELPSVRGISLIANAHEKADPAPGALCAEIEAIARAHAVKIPQNVNKAPKDEFPQAQPVSPPTKHLWSPESKPFVPRYFVPEQSEARRNASSTPKTPSQQHDENKAPQSYTLQNQQKSSPANQLWTPQPKPFTPGSYKNKQNGAVSGASSAPVSLHLWTDKAITGSQQIIPGARTPGSLESRPSSTVAAPVSETLSPSPVQTSASFERELIRAREEAYQRGWDAGKKVGLIQGEEKGRQLGRREGLMAGRKRGREEAKAEAMMRAKMPITKQEAADDTTQDWSDKLYQDVAVKQTVPKFKFGNMEDPFKTAFEFALKKI</sequence>
<dbReference type="AlphaFoldDB" id="A0A7C8I4J8"/>
<feature type="region of interest" description="Disordered" evidence="1">
    <location>
        <begin position="186"/>
        <end position="221"/>
    </location>
</feature>
<dbReference type="EMBL" id="JAADJZ010000013">
    <property type="protein sequence ID" value="KAF2870689.1"/>
    <property type="molecule type" value="Genomic_DNA"/>
</dbReference>
<name>A0A7C8I4J8_9PLEO</name>
<reference evidence="2 3" key="1">
    <citation type="submission" date="2020-01" db="EMBL/GenBank/DDBJ databases">
        <authorList>
            <consortium name="DOE Joint Genome Institute"/>
            <person name="Haridas S."/>
            <person name="Albert R."/>
            <person name="Binder M."/>
            <person name="Bloem J."/>
            <person name="Labutti K."/>
            <person name="Salamov A."/>
            <person name="Andreopoulos B."/>
            <person name="Baker S.E."/>
            <person name="Barry K."/>
            <person name="Bills G."/>
            <person name="Bluhm B.H."/>
            <person name="Cannon C."/>
            <person name="Castanera R."/>
            <person name="Culley D.E."/>
            <person name="Daum C."/>
            <person name="Ezra D."/>
            <person name="Gonzalez J.B."/>
            <person name="Henrissat B."/>
            <person name="Kuo A."/>
            <person name="Liang C."/>
            <person name="Lipzen A."/>
            <person name="Lutzoni F."/>
            <person name="Magnuson J."/>
            <person name="Mondo S."/>
            <person name="Nolan M."/>
            <person name="Ohm R."/>
            <person name="Pangilinan J."/>
            <person name="Park H.-J.H."/>
            <person name="Ramirez L."/>
            <person name="Alfaro M."/>
            <person name="Sun H."/>
            <person name="Tritt A."/>
            <person name="Yoshinaga Y."/>
            <person name="Zwiers L.-H.L."/>
            <person name="Turgeon B.G."/>
            <person name="Goodwin S.B."/>
            <person name="Spatafora J.W."/>
            <person name="Crous P.W."/>
            <person name="Grigoriev I.V."/>
        </authorList>
    </citation>
    <scope>NUCLEOTIDE SEQUENCE [LARGE SCALE GENOMIC DNA]</scope>
    <source>
        <strain evidence="2 3">CBS 611.86</strain>
    </source>
</reference>
<dbReference type="Proteomes" id="UP000481861">
    <property type="component" value="Unassembled WGS sequence"/>
</dbReference>